<organism evidence="1 2">
    <name type="scientific">Reichenbachiella carrageenanivorans</name>
    <dbReference type="NCBI Taxonomy" id="2979869"/>
    <lineage>
        <taxon>Bacteria</taxon>
        <taxon>Pseudomonadati</taxon>
        <taxon>Bacteroidota</taxon>
        <taxon>Cytophagia</taxon>
        <taxon>Cytophagales</taxon>
        <taxon>Reichenbachiellaceae</taxon>
        <taxon>Reichenbachiella</taxon>
    </lineage>
</organism>
<accession>A0ABY6D135</accession>
<evidence type="ECO:0008006" key="3">
    <source>
        <dbReference type="Google" id="ProtNLM"/>
    </source>
</evidence>
<proteinExistence type="predicted"/>
<gene>
    <name evidence="1" type="ORF">N7E81_02070</name>
</gene>
<dbReference type="EMBL" id="CP106735">
    <property type="protein sequence ID" value="UXX79891.1"/>
    <property type="molecule type" value="Genomic_DNA"/>
</dbReference>
<evidence type="ECO:0000313" key="1">
    <source>
        <dbReference type="EMBL" id="UXX79891.1"/>
    </source>
</evidence>
<reference evidence="1" key="1">
    <citation type="submission" date="2022-10" db="EMBL/GenBank/DDBJ databases">
        <title>Comparative genomics and taxonomic characterization of three novel marine species of genus Reichenbachiella exhibiting antioxidant and polysaccharide degradation activities.</title>
        <authorList>
            <person name="Muhammad N."/>
            <person name="Lee Y.-J."/>
            <person name="Ko J."/>
            <person name="Kim S.-G."/>
        </authorList>
    </citation>
    <scope>NUCLEOTIDE SEQUENCE</scope>
    <source>
        <strain evidence="1">Wsw4-B4</strain>
    </source>
</reference>
<dbReference type="Proteomes" id="UP001062165">
    <property type="component" value="Chromosome"/>
</dbReference>
<keyword evidence="2" id="KW-1185">Reference proteome</keyword>
<sequence length="250" mass="28957">MKLSKSDIINRDLRQDKPSEVGKSSLALAYEAMQKGDLEEAKRITEYARLEWEVVHDMFTNWAWSFFTYIADNFGEDELEKAYRSILGSYYKDRYDKVMVQDVETQLQLTIEGLRGHLMGPDRQGEIEVVEDEEKYTLVLDSCGSGGVARQRVDRGEVENPEVFGCTKKAQPWSWGKKDISYYCTHCTMVNEILSIENYGHPMRVTEYNPDSEAPCKWLVYKDPKQIPAEYYERVGKKAPAHAPRLKDKK</sequence>
<protein>
    <recommendedName>
        <fullName evidence="3">Phage Mu protein F like protein</fullName>
    </recommendedName>
</protein>
<name>A0ABY6D135_9BACT</name>
<evidence type="ECO:0000313" key="2">
    <source>
        <dbReference type="Proteomes" id="UP001062165"/>
    </source>
</evidence>
<dbReference type="RefSeq" id="WP_263051622.1">
    <property type="nucleotide sequence ID" value="NZ_CP106735.1"/>
</dbReference>